<dbReference type="SMART" id="SM01349">
    <property type="entry name" value="TOG"/>
    <property type="match status" value="2"/>
</dbReference>
<organism evidence="3 4">
    <name type="scientific">Candidula unifasciata</name>
    <dbReference type="NCBI Taxonomy" id="100452"/>
    <lineage>
        <taxon>Eukaryota</taxon>
        <taxon>Metazoa</taxon>
        <taxon>Spiralia</taxon>
        <taxon>Lophotrochozoa</taxon>
        <taxon>Mollusca</taxon>
        <taxon>Gastropoda</taxon>
        <taxon>Heterobranchia</taxon>
        <taxon>Euthyneura</taxon>
        <taxon>Panpulmonata</taxon>
        <taxon>Eupulmonata</taxon>
        <taxon>Stylommatophora</taxon>
        <taxon>Helicina</taxon>
        <taxon>Helicoidea</taxon>
        <taxon>Geomitridae</taxon>
        <taxon>Candidula</taxon>
    </lineage>
</organism>
<dbReference type="InterPro" id="IPR034085">
    <property type="entry name" value="TOG"/>
</dbReference>
<dbReference type="GO" id="GO:0000226">
    <property type="term" value="P:microtubule cytoskeleton organization"/>
    <property type="evidence" value="ECO:0007669"/>
    <property type="project" value="TreeGrafter"/>
</dbReference>
<feature type="region of interest" description="Disordered" evidence="1">
    <location>
        <begin position="302"/>
        <end position="346"/>
    </location>
</feature>
<sequence>SSVSGSASGSANTNIISTTPTTGLTTLVVKPSPNSPKLTPPAITPRKTLKLNNEPVLSFPMSAESDMENPDDWKPFKDSDVALRDLLKKLEHDDWETKCEGINMLRRLSLHHPDTVVASLHPIVLAITNEAQNLRSQVSRLAMKAISDMFQHLKKQLDPEVDLIAKVLLAKGGESNQFIREDADKALCSMLDNVSPQRALLGLTGGGASHKNPNVRKMAAQLLVDLVEKLGSGRILSGVKDITDKVLPAACQFTTDGSQETRYYGRKILYMLMAHQDFDRMLAKYVPASSLRNIQDIGLGEHPSEISSARSRRSGHGSRSSSAVREGSASSSADSGLGNQPLKRRTLTRTNDAHMEEVMTMIGLLSANNWQQRYEGISKFLSMCETNPMLVSTHIIKIFDKFLPRLQDSNSKVNIYALKVMLQVTPILRDHLANVISMTVASVAPNLSSKNREINSTAAEILEGFIENLDLSLLVQPFSNQAINATSRSKADLVLKVAYLVERVYPRKQKQVVLHVLPLLWHLLGSMNTSGAAIHGGSGDLRQATSLLACKLHECMGQSLLEKASAEPTNTQRQLQMLQSLLEGS</sequence>
<dbReference type="InterPro" id="IPR016024">
    <property type="entry name" value="ARM-type_fold"/>
</dbReference>
<feature type="compositionally biased region" description="Low complexity" evidence="1">
    <location>
        <begin position="1"/>
        <end position="27"/>
    </location>
</feature>
<keyword evidence="4" id="KW-1185">Reference proteome</keyword>
<dbReference type="PANTHER" id="PTHR21567">
    <property type="entry name" value="CLASP"/>
    <property type="match status" value="1"/>
</dbReference>
<dbReference type="Gene3D" id="1.25.10.10">
    <property type="entry name" value="Leucine-rich Repeat Variant"/>
    <property type="match status" value="2"/>
</dbReference>
<evidence type="ECO:0000259" key="2">
    <source>
        <dbReference type="SMART" id="SM01349"/>
    </source>
</evidence>
<name>A0A8S3YKG8_9EUPU</name>
<dbReference type="Proteomes" id="UP000678393">
    <property type="component" value="Unassembled WGS sequence"/>
</dbReference>
<reference evidence="3" key="1">
    <citation type="submission" date="2021-04" db="EMBL/GenBank/DDBJ databases">
        <authorList>
            <consortium name="Molecular Ecology Group"/>
        </authorList>
    </citation>
    <scope>NUCLEOTIDE SEQUENCE</scope>
</reference>
<dbReference type="Pfam" id="PF12348">
    <property type="entry name" value="CLASP_N"/>
    <property type="match status" value="1"/>
</dbReference>
<dbReference type="GO" id="GO:0008017">
    <property type="term" value="F:microtubule binding"/>
    <property type="evidence" value="ECO:0007669"/>
    <property type="project" value="TreeGrafter"/>
</dbReference>
<dbReference type="InterPro" id="IPR011989">
    <property type="entry name" value="ARM-like"/>
</dbReference>
<feature type="non-terminal residue" evidence="3">
    <location>
        <position position="585"/>
    </location>
</feature>
<feature type="domain" description="TOG" evidence="2">
    <location>
        <begin position="72"/>
        <end position="308"/>
    </location>
</feature>
<dbReference type="AlphaFoldDB" id="A0A8S3YKG8"/>
<accession>A0A8S3YKG8</accession>
<dbReference type="SUPFAM" id="SSF48371">
    <property type="entry name" value="ARM repeat"/>
    <property type="match status" value="1"/>
</dbReference>
<feature type="region of interest" description="Disordered" evidence="1">
    <location>
        <begin position="1"/>
        <end position="51"/>
    </location>
</feature>
<dbReference type="PANTHER" id="PTHR21567:SF87">
    <property type="entry name" value="CRESCERIN-LIKE PROTEIN CHE-12"/>
    <property type="match status" value="1"/>
</dbReference>
<protein>
    <recommendedName>
        <fullName evidence="2">TOG domain-containing protein</fullName>
    </recommendedName>
</protein>
<dbReference type="EMBL" id="CAJHNH020000428">
    <property type="protein sequence ID" value="CAG5117603.1"/>
    <property type="molecule type" value="Genomic_DNA"/>
</dbReference>
<evidence type="ECO:0000313" key="4">
    <source>
        <dbReference type="Proteomes" id="UP000678393"/>
    </source>
</evidence>
<evidence type="ECO:0000313" key="3">
    <source>
        <dbReference type="EMBL" id="CAG5117603.1"/>
    </source>
</evidence>
<evidence type="ECO:0000256" key="1">
    <source>
        <dbReference type="SAM" id="MobiDB-lite"/>
    </source>
</evidence>
<feature type="compositionally biased region" description="Low complexity" evidence="1">
    <location>
        <begin position="317"/>
        <end position="336"/>
    </location>
</feature>
<proteinExistence type="predicted"/>
<dbReference type="GO" id="GO:0005881">
    <property type="term" value="C:cytoplasmic microtubule"/>
    <property type="evidence" value="ECO:0007669"/>
    <property type="project" value="TreeGrafter"/>
</dbReference>
<comment type="caution">
    <text evidence="3">The sequence shown here is derived from an EMBL/GenBank/DDBJ whole genome shotgun (WGS) entry which is preliminary data.</text>
</comment>
<dbReference type="GO" id="GO:0005929">
    <property type="term" value="C:cilium"/>
    <property type="evidence" value="ECO:0007669"/>
    <property type="project" value="TreeGrafter"/>
</dbReference>
<gene>
    <name evidence="3" type="ORF">CUNI_LOCUS3161</name>
</gene>
<dbReference type="OrthoDB" id="63891at2759"/>
<dbReference type="InterPro" id="IPR024395">
    <property type="entry name" value="CLASP_N_dom"/>
</dbReference>
<feature type="domain" description="TOG" evidence="2">
    <location>
        <begin position="351"/>
        <end position="570"/>
    </location>
</feature>